<proteinExistence type="predicted"/>
<evidence type="ECO:0000313" key="8">
    <source>
        <dbReference type="EnsemblMetazoa" id="XP_030834921"/>
    </source>
</evidence>
<dbReference type="PRINTS" id="PR00633">
    <property type="entry name" value="RCCNDNSATION"/>
</dbReference>
<dbReference type="PANTHER" id="PTHR45622">
    <property type="entry name" value="UBIQUITIN-PROTEIN LIGASE E3A-RELATED"/>
    <property type="match status" value="1"/>
</dbReference>
<evidence type="ECO:0000313" key="9">
    <source>
        <dbReference type="Proteomes" id="UP000007110"/>
    </source>
</evidence>
<dbReference type="InterPro" id="IPR051709">
    <property type="entry name" value="Ub-ligase/GTPase-reg"/>
</dbReference>
<evidence type="ECO:0000259" key="7">
    <source>
        <dbReference type="PROSITE" id="PS50237"/>
    </source>
</evidence>
<dbReference type="EnsemblMetazoa" id="XM_030979061">
    <property type="protein sequence ID" value="XP_030834921"/>
    <property type="gene ID" value="LOC584434"/>
</dbReference>
<dbReference type="OrthoDB" id="8068875at2759"/>
<dbReference type="InterPro" id="IPR000569">
    <property type="entry name" value="HECT_dom"/>
</dbReference>
<feature type="repeat" description="RCC1" evidence="5">
    <location>
        <begin position="161"/>
        <end position="215"/>
    </location>
</feature>
<dbReference type="AlphaFoldDB" id="A0A7M7SVQ4"/>
<feature type="repeat" description="RCC1" evidence="5">
    <location>
        <begin position="1"/>
        <end position="56"/>
    </location>
</feature>
<feature type="repeat" description="RCC1" evidence="5">
    <location>
        <begin position="268"/>
        <end position="319"/>
    </location>
</feature>
<dbReference type="Gene3D" id="3.90.1750.10">
    <property type="entry name" value="Hect, E3 ligase catalytic domains"/>
    <property type="match status" value="1"/>
</dbReference>
<dbReference type="RefSeq" id="XP_030834920.1">
    <property type="nucleotide sequence ID" value="XM_030979060.1"/>
</dbReference>
<dbReference type="FunFam" id="3.30.2410.10:FF:000003">
    <property type="entry name" value="probable E3 ubiquitin-protein ligase HERC4 isoform X1"/>
    <property type="match status" value="1"/>
</dbReference>
<dbReference type="PROSITE" id="PS00626">
    <property type="entry name" value="RCC1_2"/>
    <property type="match status" value="3"/>
</dbReference>
<keyword evidence="1" id="KW-0808">Transferase</keyword>
<keyword evidence="2" id="KW-0677">Repeat</keyword>
<keyword evidence="3 4" id="KW-0833">Ubl conjugation pathway</keyword>
<dbReference type="InterPro" id="IPR000408">
    <property type="entry name" value="Reg_chr_condens"/>
</dbReference>
<dbReference type="Gene3D" id="3.30.2410.10">
    <property type="entry name" value="Hect, E3 ligase catalytic domain"/>
    <property type="match status" value="1"/>
</dbReference>
<feature type="repeat" description="RCC1" evidence="5">
    <location>
        <begin position="57"/>
        <end position="106"/>
    </location>
</feature>
<feature type="region of interest" description="Disordered" evidence="6">
    <location>
        <begin position="334"/>
        <end position="365"/>
    </location>
</feature>
<dbReference type="PANTHER" id="PTHR45622:SF76">
    <property type="entry name" value="HECT AND RLD DOMAIN CONTAINING E3 UBIQUITIN LIGASE 4, ISOFORM C"/>
    <property type="match status" value="1"/>
</dbReference>
<feature type="domain" description="HECT" evidence="7">
    <location>
        <begin position="727"/>
        <end position="1055"/>
    </location>
</feature>
<dbReference type="GO" id="GO:0006511">
    <property type="term" value="P:ubiquitin-dependent protein catabolic process"/>
    <property type="evidence" value="ECO:0000318"/>
    <property type="project" value="GO_Central"/>
</dbReference>
<dbReference type="SMART" id="SM00119">
    <property type="entry name" value="HECTc"/>
    <property type="match status" value="1"/>
</dbReference>
<dbReference type="SUPFAM" id="SSF50985">
    <property type="entry name" value="RCC1/BLIP-II"/>
    <property type="match status" value="1"/>
</dbReference>
<dbReference type="Gene3D" id="3.30.2160.10">
    <property type="entry name" value="Hect, E3 ligase catalytic domain"/>
    <property type="match status" value="1"/>
</dbReference>
<keyword evidence="9" id="KW-1185">Reference proteome</keyword>
<organism evidence="8 9">
    <name type="scientific">Strongylocentrotus purpuratus</name>
    <name type="common">Purple sea urchin</name>
    <dbReference type="NCBI Taxonomy" id="7668"/>
    <lineage>
        <taxon>Eukaryota</taxon>
        <taxon>Metazoa</taxon>
        <taxon>Echinodermata</taxon>
        <taxon>Eleutherozoa</taxon>
        <taxon>Echinozoa</taxon>
        <taxon>Echinoidea</taxon>
        <taxon>Euechinoidea</taxon>
        <taxon>Echinacea</taxon>
        <taxon>Camarodonta</taxon>
        <taxon>Echinidea</taxon>
        <taxon>Strongylocentrotidae</taxon>
        <taxon>Strongylocentrotus</taxon>
    </lineage>
</organism>
<evidence type="ECO:0000256" key="6">
    <source>
        <dbReference type="SAM" id="MobiDB-lite"/>
    </source>
</evidence>
<dbReference type="RefSeq" id="XP_030834921.1">
    <property type="nucleotide sequence ID" value="XM_030979061.1"/>
</dbReference>
<protein>
    <recommendedName>
        <fullName evidence="7">HECT domain-containing protein</fullName>
    </recommendedName>
</protein>
<feature type="repeat" description="RCC1" evidence="5">
    <location>
        <begin position="216"/>
        <end position="267"/>
    </location>
</feature>
<evidence type="ECO:0000256" key="1">
    <source>
        <dbReference type="ARBA" id="ARBA00022679"/>
    </source>
</evidence>
<evidence type="ECO:0000256" key="3">
    <source>
        <dbReference type="ARBA" id="ARBA00022786"/>
    </source>
</evidence>
<dbReference type="GeneID" id="584434"/>
<dbReference type="InterPro" id="IPR058923">
    <property type="entry name" value="RCC1-like_dom"/>
</dbReference>
<dbReference type="InParanoid" id="A0A7M7SVQ4"/>
<dbReference type="OMA" id="NTHTTEC"/>
<reference evidence="8" key="2">
    <citation type="submission" date="2021-01" db="UniProtKB">
        <authorList>
            <consortium name="EnsemblMetazoa"/>
        </authorList>
    </citation>
    <scope>IDENTIFICATION</scope>
</reference>
<feature type="active site" description="Glycyl thioester intermediate" evidence="4">
    <location>
        <position position="1023"/>
    </location>
</feature>
<dbReference type="InterPro" id="IPR035983">
    <property type="entry name" value="Hect_E3_ubiquitin_ligase"/>
</dbReference>
<dbReference type="Pfam" id="PF00632">
    <property type="entry name" value="HECT"/>
    <property type="match status" value="1"/>
</dbReference>
<dbReference type="SUPFAM" id="SSF56204">
    <property type="entry name" value="Hect, E3 ligase catalytic domain"/>
    <property type="match status" value="1"/>
</dbReference>
<evidence type="ECO:0000256" key="4">
    <source>
        <dbReference type="PROSITE-ProRule" id="PRU00104"/>
    </source>
</evidence>
<dbReference type="Pfam" id="PF25390">
    <property type="entry name" value="WD40_RLD"/>
    <property type="match status" value="1"/>
</dbReference>
<evidence type="ECO:0000256" key="5">
    <source>
        <dbReference type="PROSITE-ProRule" id="PRU00235"/>
    </source>
</evidence>
<dbReference type="EnsemblMetazoa" id="XM_030979060">
    <property type="protein sequence ID" value="XP_030834920"/>
    <property type="gene ID" value="LOC584434"/>
</dbReference>
<dbReference type="GO" id="GO:0005737">
    <property type="term" value="C:cytoplasm"/>
    <property type="evidence" value="ECO:0000318"/>
    <property type="project" value="GO_Central"/>
</dbReference>
<dbReference type="PROSITE" id="PS50237">
    <property type="entry name" value="HECT"/>
    <property type="match status" value="1"/>
</dbReference>
<dbReference type="FunCoup" id="A0A7M7SVQ4">
    <property type="interactions" value="1563"/>
</dbReference>
<dbReference type="Proteomes" id="UP000007110">
    <property type="component" value="Unassembled WGS sequence"/>
</dbReference>
<dbReference type="CDD" id="cd00078">
    <property type="entry name" value="HECTc"/>
    <property type="match status" value="1"/>
</dbReference>
<dbReference type="Gene3D" id="2.130.10.30">
    <property type="entry name" value="Regulator of chromosome condensation 1/beta-lactamase-inhibitor protein II"/>
    <property type="match status" value="2"/>
</dbReference>
<dbReference type="PROSITE" id="PS50012">
    <property type="entry name" value="RCC1_3"/>
    <property type="match status" value="7"/>
</dbReference>
<name>A0A7M7SVQ4_STRPU</name>
<dbReference type="GO" id="GO:0016567">
    <property type="term" value="P:protein ubiquitination"/>
    <property type="evidence" value="ECO:0000318"/>
    <property type="project" value="GO_Central"/>
</dbReference>
<dbReference type="KEGG" id="spu:584434"/>
<feature type="repeat" description="RCC1" evidence="5">
    <location>
        <begin position="321"/>
        <end position="387"/>
    </location>
</feature>
<feature type="repeat" description="RCC1" evidence="5">
    <location>
        <begin position="107"/>
        <end position="160"/>
    </location>
</feature>
<dbReference type="InterPro" id="IPR009091">
    <property type="entry name" value="RCC1/BLIP-II"/>
</dbReference>
<sequence length="1055" mass="116862">MSVFSWGCTQDGQLGISGLGDDVPSLSSPREVPALAGKQIREISCGLRHTCVLLRDGTVMMCGANDRGQLGQDRPGSELAHVPATETLVITQVSCGNDHTLAVTDRGQVLGWGRNDRGQCGLSTGDSEDKRKPRFLKSLSSCQVAQVVCGSMHSMALTRDGRIFAWGDNSFGQLGIGAPGRTLYRDHPQQLSSLPGVPIRRLACGGWHSFALSVSGAVFGWGKNNCGQLGLGTTEDRVSPTPLKNLKTKQVKYIACGQNYTAILTASGGLFLFGQGSEGQLGHGSHSNEVNPRSVQGFLGSEITQVACGRQHTLVLEGRTGRFFSLGQGSKGQLGLDNDSSKSCASPVPGPWEAPSSTEGCSNGEESRSIIGSIFAGGDQSFCIVSRGNDPDHPLDFREAIPSIEPVVLTKDLLQEVSESSPLLEPSKAVQTLEMALSSPACLNASFLVGNDDHNPCNNASEKHGVDLDAARSAFECLSGKMDIIKLISGILNTHLIPTIQKHPSVYPLPECLRLYLLIMECPALSHPEQQWCRQTILQIGKALLNLPSTAEETIDRWWSGLQPRHLNRILTVHMDCVVSILESRSASTTGDLQAQWTAVRVLHKLHKLNLRSGEILPYYKFHIPNIGKYINMQDDFLQFFKNTVLHSTGCDSKTFCDYPFVFDADMKSSLLHLDALLQMQFAMEEVQRVNFASVFFNMDPVNPCLILCVMRENLVSSAIDQLGHLDKSELKKPLKVIFVGEEAIDAGGVQKEFFMLIMREILDPKYGMFRYFDDSGKIWFNSKSFEDTKMFRLVGLVCGLAIYNNMIISLPFPLALYKKLLDSETSLDDFKHLEPQVAHNLQSMLDYDDPETFGDTFPLFFQIDEDNFGEVETSDLVPNGSEKELTFQNRNEYVAAYVNYRLNESVKEQFEAFSSGFLEVCGGHVLRFFHPQELMAMVIGNEEFNWDELEENVEYKGEYSAGHPTIKFFWQVFREMSVEDKKKFLVFLTGSNHVPIQGWKSLQVIIQPVKGGEEFFPVAHTCFNLLDLPIYTSEEVLKEKLLTSIEHTEGFTLA</sequence>
<dbReference type="GO" id="GO:0061630">
    <property type="term" value="F:ubiquitin protein ligase activity"/>
    <property type="evidence" value="ECO:0000318"/>
    <property type="project" value="GO_Central"/>
</dbReference>
<reference evidence="9" key="1">
    <citation type="submission" date="2015-02" db="EMBL/GenBank/DDBJ databases">
        <title>Genome sequencing for Strongylocentrotus purpuratus.</title>
        <authorList>
            <person name="Murali S."/>
            <person name="Liu Y."/>
            <person name="Vee V."/>
            <person name="English A."/>
            <person name="Wang M."/>
            <person name="Skinner E."/>
            <person name="Han Y."/>
            <person name="Muzny D.M."/>
            <person name="Worley K.C."/>
            <person name="Gibbs R.A."/>
        </authorList>
    </citation>
    <scope>NUCLEOTIDE SEQUENCE</scope>
</reference>
<evidence type="ECO:0000256" key="2">
    <source>
        <dbReference type="ARBA" id="ARBA00022737"/>
    </source>
</evidence>
<accession>A0A7M7SVQ4</accession>